<dbReference type="EMBL" id="QKZR01000001">
    <property type="protein sequence ID" value="PZX43505.1"/>
    <property type="molecule type" value="Genomic_DNA"/>
</dbReference>
<comment type="caution">
    <text evidence="1">The sequence shown here is derived from an EMBL/GenBank/DDBJ whole genome shotgun (WGS) entry which is preliminary data.</text>
</comment>
<evidence type="ECO:0000313" key="2">
    <source>
        <dbReference type="Proteomes" id="UP000248584"/>
    </source>
</evidence>
<keyword evidence="2" id="KW-1185">Reference proteome</keyword>
<reference evidence="1 2" key="1">
    <citation type="submission" date="2018-06" db="EMBL/GenBank/DDBJ databases">
        <title>Genomic Encyclopedia of Archaeal and Bacterial Type Strains, Phase II (KMG-II): from individual species to whole genera.</title>
        <authorList>
            <person name="Goeker M."/>
        </authorList>
    </citation>
    <scope>NUCLEOTIDE SEQUENCE [LARGE SCALE GENOMIC DNA]</scope>
    <source>
        <strain evidence="1 2">DSM 17205</strain>
    </source>
</reference>
<dbReference type="RefSeq" id="WP_015361319.1">
    <property type="nucleotide sequence ID" value="NZ_QKZR01000001.1"/>
</dbReference>
<organism evidence="1 2">
    <name type="scientific">Nonlabens dokdonensis</name>
    <dbReference type="NCBI Taxonomy" id="328515"/>
    <lineage>
        <taxon>Bacteria</taxon>
        <taxon>Pseudomonadati</taxon>
        <taxon>Bacteroidota</taxon>
        <taxon>Flavobacteriia</taxon>
        <taxon>Flavobacteriales</taxon>
        <taxon>Flavobacteriaceae</taxon>
        <taxon>Nonlabens</taxon>
    </lineage>
</organism>
<evidence type="ECO:0008006" key="3">
    <source>
        <dbReference type="Google" id="ProtNLM"/>
    </source>
</evidence>
<dbReference type="Proteomes" id="UP000248584">
    <property type="component" value="Unassembled WGS sequence"/>
</dbReference>
<name>A0ABX5Q0B5_9FLAO</name>
<protein>
    <recommendedName>
        <fullName evidence="3">SIR2-like domain-containing protein</fullName>
    </recommendedName>
</protein>
<gene>
    <name evidence="1" type="ORF">LX97_00506</name>
</gene>
<sequence>MAKYSKYNLKKDLNITYLLGAGASYNSVPIWSEQASSMLHVADKIDNAIKNPKSVFKTEIMESSRYDHFDDNEIKFLETLIEDLKYFAEKANTNGTIDSYANLLHKRNRKVELNRLKKTLSVYLDIWQFYVDYMPFRATENNPLPSKQVIDTRYIQWLNMITESDQYGEVSLKKEINILSWNYDLQAELAFINMYQDESIKCLDDINRRFRFLENLDETKQDMNIHHLNGHSGYFKYESKDYTTARNFLKSNLYTYLKDLYDNVGQFKIRSNNYHDYGAIKFSWEKELSDKVRNIASRTDILVIIGYSFPQYNRIVDRIIIDLVKANSPLYIYYQDPNSNLNRVSSFIGFENLEHDESTMEFFVPDEHINPREAEIVI</sequence>
<accession>A0ABX5Q0B5</accession>
<proteinExistence type="predicted"/>
<evidence type="ECO:0000313" key="1">
    <source>
        <dbReference type="EMBL" id="PZX43505.1"/>
    </source>
</evidence>